<dbReference type="GO" id="GO:0005835">
    <property type="term" value="C:fatty acid synthase complex"/>
    <property type="evidence" value="ECO:0007669"/>
    <property type="project" value="InterPro"/>
</dbReference>
<gene>
    <name evidence="3" type="ORF">EV191_1011282</name>
</gene>
<evidence type="ECO:0000256" key="1">
    <source>
        <dbReference type="ARBA" id="ARBA00005254"/>
    </source>
</evidence>
<reference evidence="3 4" key="1">
    <citation type="submission" date="2019-03" db="EMBL/GenBank/DDBJ databases">
        <title>Genomic Encyclopedia of Type Strains, Phase IV (KMG-IV): sequencing the most valuable type-strain genomes for metagenomic binning, comparative biology and taxonomic classification.</title>
        <authorList>
            <person name="Goeker M."/>
        </authorList>
    </citation>
    <scope>NUCLEOTIDE SEQUENCE [LARGE SCALE GENOMIC DNA]</scope>
    <source>
        <strain evidence="3 4">DSM 45765</strain>
    </source>
</reference>
<protein>
    <submittedName>
        <fullName evidence="3">MaoC dehydratase-like protein</fullName>
    </submittedName>
</protein>
<feature type="domain" description="MaoC-like" evidence="2">
    <location>
        <begin position="186"/>
        <end position="258"/>
    </location>
</feature>
<dbReference type="InterPro" id="IPR029069">
    <property type="entry name" value="HotDog_dom_sf"/>
</dbReference>
<comment type="caution">
    <text evidence="3">The sequence shown here is derived from an EMBL/GenBank/DDBJ whole genome shotgun (WGS) entry which is preliminary data.</text>
</comment>
<comment type="similarity">
    <text evidence="1">Belongs to the enoyl-CoA hydratase/isomerase family.</text>
</comment>
<proteinExistence type="inferred from homology"/>
<dbReference type="Gene3D" id="3.10.129.10">
    <property type="entry name" value="Hotdog Thioesterase"/>
    <property type="match status" value="1"/>
</dbReference>
<dbReference type="PRINTS" id="PR01483">
    <property type="entry name" value="FASYNTHASE"/>
</dbReference>
<dbReference type="OrthoDB" id="9774179at2"/>
<dbReference type="PANTHER" id="PTHR43841">
    <property type="entry name" value="3-HYDROXYACYL-THIOESTER DEHYDRATASE HTDX-RELATED"/>
    <property type="match status" value="1"/>
</dbReference>
<name>A0A4R2R678_9PSEU</name>
<dbReference type="SUPFAM" id="SSF54637">
    <property type="entry name" value="Thioesterase/thiol ester dehydrase-isomerase"/>
    <property type="match status" value="1"/>
</dbReference>
<accession>A0A4R2R678</accession>
<dbReference type="Pfam" id="PF01575">
    <property type="entry name" value="MaoC_dehydratas"/>
    <property type="match status" value="1"/>
</dbReference>
<evidence type="ECO:0000313" key="3">
    <source>
        <dbReference type="EMBL" id="TCP57328.1"/>
    </source>
</evidence>
<keyword evidence="4" id="KW-1185">Reference proteome</keyword>
<dbReference type="AlphaFoldDB" id="A0A4R2R678"/>
<dbReference type="RefSeq" id="WP_132875818.1">
    <property type="nucleotide sequence ID" value="NZ_SLXQ01000001.1"/>
</dbReference>
<organism evidence="3 4">
    <name type="scientific">Tamaricihabitans halophyticus</name>
    <dbReference type="NCBI Taxonomy" id="1262583"/>
    <lineage>
        <taxon>Bacteria</taxon>
        <taxon>Bacillati</taxon>
        <taxon>Actinomycetota</taxon>
        <taxon>Actinomycetes</taxon>
        <taxon>Pseudonocardiales</taxon>
        <taxon>Pseudonocardiaceae</taxon>
        <taxon>Tamaricihabitans</taxon>
    </lineage>
</organism>
<dbReference type="GO" id="GO:0006633">
    <property type="term" value="P:fatty acid biosynthetic process"/>
    <property type="evidence" value="ECO:0007669"/>
    <property type="project" value="InterPro"/>
</dbReference>
<dbReference type="GO" id="GO:0004312">
    <property type="term" value="F:fatty acid synthase activity"/>
    <property type="evidence" value="ECO:0007669"/>
    <property type="project" value="InterPro"/>
</dbReference>
<sequence>MSVASVHELTATPSLAPLFGKAALAGLRKRGTGELPSTVYSQRGVRVDYARLAGYNRVCGFGVRDALPATYPHILAFPLQVKLMTADDFPFPLVGSVHLANRTTQTRQLRADEPLDIRVHAEHARPHAKGTQFDVVSQVFVADTLVWTDVSTYLRKGGGSGEQEAREQLAPPAARAMWRVPADVGRQYARVSGDHNPIHLHALTARAFGFPRAIAHGMWTKARCLAAFEGRLPEAYTVDVRFKAPVLLPAKAAFTSWRQPEGWAFELWAAGKPKPHLSGTITSS</sequence>
<dbReference type="EMBL" id="SLXQ01000001">
    <property type="protein sequence ID" value="TCP57328.1"/>
    <property type="molecule type" value="Genomic_DNA"/>
</dbReference>
<dbReference type="InterPro" id="IPR003965">
    <property type="entry name" value="Fatty_acid_synthase"/>
</dbReference>
<evidence type="ECO:0000313" key="4">
    <source>
        <dbReference type="Proteomes" id="UP000294911"/>
    </source>
</evidence>
<evidence type="ECO:0000259" key="2">
    <source>
        <dbReference type="Pfam" id="PF01575"/>
    </source>
</evidence>
<dbReference type="PANTHER" id="PTHR43841:SF1">
    <property type="entry name" value="3-HYDROXYACYL-THIOESTER DEHYDRATASE X"/>
    <property type="match status" value="1"/>
</dbReference>
<dbReference type="Proteomes" id="UP000294911">
    <property type="component" value="Unassembled WGS sequence"/>
</dbReference>
<dbReference type="InterPro" id="IPR002539">
    <property type="entry name" value="MaoC-like_dom"/>
</dbReference>